<evidence type="ECO:0000313" key="10">
    <source>
        <dbReference type="Proteomes" id="UP001201812"/>
    </source>
</evidence>
<protein>
    <recommendedName>
        <fullName evidence="8">Flavin-containing monooxygenase</fullName>
        <ecNumber evidence="8">1.-.-.-</ecNumber>
    </recommendedName>
</protein>
<dbReference type="GO" id="GO:0050661">
    <property type="term" value="F:NADP binding"/>
    <property type="evidence" value="ECO:0007669"/>
    <property type="project" value="InterPro"/>
</dbReference>
<evidence type="ECO:0000313" key="9">
    <source>
        <dbReference type="EMBL" id="KAI1696959.1"/>
    </source>
</evidence>
<dbReference type="EMBL" id="JAKKPZ010000296">
    <property type="protein sequence ID" value="KAI1696959.1"/>
    <property type="molecule type" value="Genomic_DNA"/>
</dbReference>
<sequence length="442" mass="51722">MLKKRVAIIGAGPTGMFLARAFKLAADKDPSILDHFEIVCFERQAEWGGLWNFTWRTGLDENGEPVHASMYRNLWSNSPKECVDIPSYMPRDVMCDYLNGRMFASNIKHWFRFKHSVQSVTYDDTTKKFSVTVWNTADDHIFTEEFDYITVATGHFSTPNVPYYPGFDTFSGRIIHSHDFRDAREFTNLNVLVIGNAYSAEDIAVQCWKFGSKSVTISYKTKPTGHQWPEGIDERPILEKLDGRKAYFKDGSIKDEVDSVILCTGYLHSFPFMETSLRLKTDNCVWIEGLYKGVAFEKNTKLFYIGMQDQVYSFPMFDVQAYYVRDVILGRIILPSLERMRQYYNEWQERGAKFRETSDVREKILFQSAYIKELMNDTNYPKFDIDAMNEIFFGWQEDRKLGIMDFRNYTYKSAISGIESAKPKKKWIYEMNDSLYEFLKDE</sequence>
<evidence type="ECO:0000256" key="7">
    <source>
        <dbReference type="ARBA" id="ARBA00023033"/>
    </source>
</evidence>
<keyword evidence="5" id="KW-0521">NADP</keyword>
<comment type="cofactor">
    <cofactor evidence="1 8">
        <name>FAD</name>
        <dbReference type="ChEBI" id="CHEBI:57692"/>
    </cofactor>
</comment>
<keyword evidence="6 8" id="KW-0560">Oxidoreductase</keyword>
<dbReference type="EC" id="1.-.-.-" evidence="8"/>
<evidence type="ECO:0000256" key="8">
    <source>
        <dbReference type="RuleBase" id="RU361177"/>
    </source>
</evidence>
<comment type="similarity">
    <text evidence="2 8">Belongs to the FMO family.</text>
</comment>
<evidence type="ECO:0000256" key="3">
    <source>
        <dbReference type="ARBA" id="ARBA00022630"/>
    </source>
</evidence>
<keyword evidence="3 8" id="KW-0285">Flavoprotein</keyword>
<evidence type="ECO:0000256" key="5">
    <source>
        <dbReference type="ARBA" id="ARBA00022857"/>
    </source>
</evidence>
<keyword evidence="4 8" id="KW-0274">FAD</keyword>
<accession>A0AAD4MKK1</accession>
<dbReference type="PANTHER" id="PTHR23023">
    <property type="entry name" value="DIMETHYLANILINE MONOOXYGENASE"/>
    <property type="match status" value="1"/>
</dbReference>
<dbReference type="InterPro" id="IPR020946">
    <property type="entry name" value="Flavin_mOase-like"/>
</dbReference>
<dbReference type="Proteomes" id="UP001201812">
    <property type="component" value="Unassembled WGS sequence"/>
</dbReference>
<dbReference type="Gene3D" id="3.50.50.60">
    <property type="entry name" value="FAD/NAD(P)-binding domain"/>
    <property type="match status" value="2"/>
</dbReference>
<evidence type="ECO:0000256" key="4">
    <source>
        <dbReference type="ARBA" id="ARBA00022827"/>
    </source>
</evidence>
<comment type="caution">
    <text evidence="9">The sequence shown here is derived from an EMBL/GenBank/DDBJ whole genome shotgun (WGS) entry which is preliminary data.</text>
</comment>
<dbReference type="Pfam" id="PF00743">
    <property type="entry name" value="FMO-like"/>
    <property type="match status" value="2"/>
</dbReference>
<name>A0AAD4MKK1_9BILA</name>
<evidence type="ECO:0000256" key="6">
    <source>
        <dbReference type="ARBA" id="ARBA00023002"/>
    </source>
</evidence>
<dbReference type="InterPro" id="IPR036188">
    <property type="entry name" value="FAD/NAD-bd_sf"/>
</dbReference>
<dbReference type="GO" id="GO:0004499">
    <property type="term" value="F:N,N-dimethylaniline monooxygenase activity"/>
    <property type="evidence" value="ECO:0007669"/>
    <property type="project" value="InterPro"/>
</dbReference>
<proteinExistence type="inferred from homology"/>
<dbReference type="FunFam" id="3.50.50.60:FF:000138">
    <property type="entry name" value="Flavin-containing monooxygenase"/>
    <property type="match status" value="1"/>
</dbReference>
<keyword evidence="7 8" id="KW-0503">Monooxygenase</keyword>
<dbReference type="GO" id="GO:0050660">
    <property type="term" value="F:flavin adenine dinucleotide binding"/>
    <property type="evidence" value="ECO:0007669"/>
    <property type="project" value="InterPro"/>
</dbReference>
<keyword evidence="10" id="KW-1185">Reference proteome</keyword>
<dbReference type="AlphaFoldDB" id="A0AAD4MKK1"/>
<reference evidence="9" key="1">
    <citation type="submission" date="2022-01" db="EMBL/GenBank/DDBJ databases">
        <title>Genome Sequence Resource for Two Populations of Ditylenchus destructor, the Migratory Endoparasitic Phytonematode.</title>
        <authorList>
            <person name="Zhang H."/>
            <person name="Lin R."/>
            <person name="Xie B."/>
        </authorList>
    </citation>
    <scope>NUCLEOTIDE SEQUENCE</scope>
    <source>
        <strain evidence="9">BazhouSP</strain>
    </source>
</reference>
<organism evidence="9 10">
    <name type="scientific">Ditylenchus destructor</name>
    <dbReference type="NCBI Taxonomy" id="166010"/>
    <lineage>
        <taxon>Eukaryota</taxon>
        <taxon>Metazoa</taxon>
        <taxon>Ecdysozoa</taxon>
        <taxon>Nematoda</taxon>
        <taxon>Chromadorea</taxon>
        <taxon>Rhabditida</taxon>
        <taxon>Tylenchina</taxon>
        <taxon>Tylenchomorpha</taxon>
        <taxon>Sphaerularioidea</taxon>
        <taxon>Anguinidae</taxon>
        <taxon>Anguininae</taxon>
        <taxon>Ditylenchus</taxon>
    </lineage>
</organism>
<evidence type="ECO:0000256" key="2">
    <source>
        <dbReference type="ARBA" id="ARBA00009183"/>
    </source>
</evidence>
<dbReference type="SUPFAM" id="SSF51905">
    <property type="entry name" value="FAD/NAD(P)-binding domain"/>
    <property type="match status" value="2"/>
</dbReference>
<evidence type="ECO:0000256" key="1">
    <source>
        <dbReference type="ARBA" id="ARBA00001974"/>
    </source>
</evidence>
<dbReference type="PIRSF" id="PIRSF000332">
    <property type="entry name" value="FMO"/>
    <property type="match status" value="1"/>
</dbReference>
<gene>
    <name evidence="9" type="ORF">DdX_18776</name>
</gene>
<dbReference type="InterPro" id="IPR000960">
    <property type="entry name" value="Flavin_mOase"/>
</dbReference>
<dbReference type="PRINTS" id="PR00370">
    <property type="entry name" value="FMOXYGENASE"/>
</dbReference>
<dbReference type="InterPro" id="IPR050346">
    <property type="entry name" value="FMO-like"/>
</dbReference>